<keyword evidence="1" id="KW-0732">Signal</keyword>
<protein>
    <recommendedName>
        <fullName evidence="4">WxL domain-containing protein</fullName>
    </recommendedName>
</protein>
<name>A0A975B3A3_9BACT</name>
<dbReference type="KEGG" id="dli:dnl_01910"/>
<reference evidence="2" key="1">
    <citation type="journal article" date="2021" name="Microb. Physiol.">
        <title>Proteogenomic Insights into the Physiology of Marine, Sulfate-Reducing, Filamentous Desulfonema limicola and Desulfonema magnum.</title>
        <authorList>
            <person name="Schnaars V."/>
            <person name="Wohlbrand L."/>
            <person name="Scheve S."/>
            <person name="Hinrichs C."/>
            <person name="Reinhardt R."/>
            <person name="Rabus R."/>
        </authorList>
    </citation>
    <scope>NUCLEOTIDE SEQUENCE</scope>
    <source>
        <strain evidence="2">5ac10</strain>
    </source>
</reference>
<sequence>MKKSIIAALILALVFAAAPAMADMNDDVYFQVPPMIYVWGADDLWGAAPIVNDLWVLDPDAAVTDALGYDTIPGVEGTPVITGTLTGAEYPWLPGKYGTLMEISNPALTFTDTDTDGWLSPGDTLAPISLTSFTDVGWPAAGLEHSFYVASNCVFNIKAQSSIVTKTGDFAAIADTTLLAGIDWTRAITVNDTDGGLVFGANAQDPTGGGGDLAPGVTTLNDVAGATPTTVITGGQKTASSGGAGVGIAQQSVRIDNTYTMANAYDLSQGNGTIHALVKFTVWKP</sequence>
<evidence type="ECO:0008006" key="4">
    <source>
        <dbReference type="Google" id="ProtNLM"/>
    </source>
</evidence>
<evidence type="ECO:0000256" key="1">
    <source>
        <dbReference type="SAM" id="SignalP"/>
    </source>
</evidence>
<accession>A0A975B3A3</accession>
<keyword evidence="3" id="KW-1185">Reference proteome</keyword>
<feature type="chain" id="PRO_5036987786" description="WxL domain-containing protein" evidence="1">
    <location>
        <begin position="23"/>
        <end position="285"/>
    </location>
</feature>
<dbReference type="RefSeq" id="WP_207689898.1">
    <property type="nucleotide sequence ID" value="NZ_CP061799.1"/>
</dbReference>
<evidence type="ECO:0000313" key="2">
    <source>
        <dbReference type="EMBL" id="QTA77986.1"/>
    </source>
</evidence>
<dbReference type="EMBL" id="CP061799">
    <property type="protein sequence ID" value="QTA77986.1"/>
    <property type="molecule type" value="Genomic_DNA"/>
</dbReference>
<dbReference type="AlphaFoldDB" id="A0A975B3A3"/>
<feature type="signal peptide" evidence="1">
    <location>
        <begin position="1"/>
        <end position="22"/>
    </location>
</feature>
<gene>
    <name evidence="2" type="ORF">dnl_01910</name>
</gene>
<proteinExistence type="predicted"/>
<dbReference type="Proteomes" id="UP000663720">
    <property type="component" value="Chromosome"/>
</dbReference>
<evidence type="ECO:0000313" key="3">
    <source>
        <dbReference type="Proteomes" id="UP000663720"/>
    </source>
</evidence>
<organism evidence="2 3">
    <name type="scientific">Desulfonema limicola</name>
    <dbReference type="NCBI Taxonomy" id="45656"/>
    <lineage>
        <taxon>Bacteria</taxon>
        <taxon>Pseudomonadati</taxon>
        <taxon>Thermodesulfobacteriota</taxon>
        <taxon>Desulfobacteria</taxon>
        <taxon>Desulfobacterales</taxon>
        <taxon>Desulfococcaceae</taxon>
        <taxon>Desulfonema</taxon>
    </lineage>
</organism>